<organism evidence="18 19">
    <name type="scientific">candidate division WOR-3 bacterium</name>
    <dbReference type="NCBI Taxonomy" id="2052148"/>
    <lineage>
        <taxon>Bacteria</taxon>
        <taxon>Bacteria division WOR-3</taxon>
    </lineage>
</organism>
<evidence type="ECO:0000256" key="16">
    <source>
        <dbReference type="SAM" id="Phobius"/>
    </source>
</evidence>
<dbReference type="Proteomes" id="UP000779900">
    <property type="component" value="Unassembled WGS sequence"/>
</dbReference>
<feature type="transmembrane region" description="Helical" evidence="16">
    <location>
        <begin position="206"/>
        <end position="227"/>
    </location>
</feature>
<keyword evidence="3" id="KW-1003">Cell membrane</keyword>
<evidence type="ECO:0000256" key="7">
    <source>
        <dbReference type="ARBA" id="ARBA00022829"/>
    </source>
</evidence>
<dbReference type="GO" id="GO:0003677">
    <property type="term" value="F:DNA binding"/>
    <property type="evidence" value="ECO:0007669"/>
    <property type="project" value="UniProtKB-KW"/>
</dbReference>
<dbReference type="SMART" id="SM00843">
    <property type="entry name" value="Ftsk_gamma"/>
    <property type="match status" value="1"/>
</dbReference>
<dbReference type="InterPro" id="IPR036390">
    <property type="entry name" value="WH_DNA-bd_sf"/>
</dbReference>
<dbReference type="Pfam" id="PF01580">
    <property type="entry name" value="FtsK_SpoIIIE"/>
    <property type="match status" value="1"/>
</dbReference>
<keyword evidence="5 16" id="KW-0812">Transmembrane</keyword>
<feature type="transmembrane region" description="Helical" evidence="16">
    <location>
        <begin position="109"/>
        <end position="135"/>
    </location>
</feature>
<feature type="domain" description="FtsK" evidence="17">
    <location>
        <begin position="482"/>
        <end position="672"/>
    </location>
</feature>
<evidence type="ECO:0000256" key="14">
    <source>
        <dbReference type="PROSITE-ProRule" id="PRU00289"/>
    </source>
</evidence>
<evidence type="ECO:0000259" key="17">
    <source>
        <dbReference type="PROSITE" id="PS50901"/>
    </source>
</evidence>
<gene>
    <name evidence="18" type="ORF">FJY68_11775</name>
</gene>
<dbReference type="InterPro" id="IPR002543">
    <property type="entry name" value="FtsK_dom"/>
</dbReference>
<sequence length="885" mass="98295">MAIILAAAIAVLFTFASLFFHYFVNRPVSTNYCGPLGYWLASGLDILFGWFSLMGPVLVAMLGILYLRRGKSWRPFTGTLVWTFCLFTLASLMAYQFRSQHNLGGVVGGWYAGVLLMGLGFGAYAIAALAVPWALNIWLRRPVRPDLAQSGFILLLGLYLDLFLSYFGGRWSLPGPLPRPGRLAWEPLYPLGGKAGLGIVHGLQKLIGPVGTLILLVGTFLMVLALFTKLRVPELGWLRAIVAGLFARPRHEPEEKPLIAAPSLDRKEAAASEAAIIKPQAPSPGQQPAGKPVSDSSDDSDRSDADEEREPEDRESPAVYRQPEIPREAAPVRRHQPMKFNLSDFQKQFLDSLDQPGEKDHVFKDRKESEAEALVLIDKLKQFGIEGRISDIQSGPMITRFEMEPAPGVKIQSISSRQDDISLALAAERIRILAPIPGKNAVGIEVPNKERRTVYLREVLTSEPFRDQKSPLGFALGTTITGEPYSADLRTMPHILIAGTTGSGKSVCINSLMASIIYRSGPDYVRFLTIDPKQLELPVYNPIPHLLGTTTIDPDKAVRELGRIVEIMEARYGEFANLGVRDIVGYNERAEQEGFDRKPYIVVIIDELADLMLRAPNEIEMRITRLAQMSRAVGIHLVLATQRPSVDVITGLIKANFPCRTAFQVASKTDSRTILDMNGAESLLGKGDMLFLPPGKGEPTRLHGSFVSDRAAKRIVDLWARTYLTELLTGLVENPAECARKMIESDVVDVLYDKEKSGVRRKLDDMRTILPEEVVDNLMARKYYEALPEESPQVKAERNRAQEEDRERDEKFVEAAQIVVRHREASVSMLQRRLDIGWARAGRIIDQLEQVGVVGPYVGSKSRKVLVDNEADLQKMLAGDKVQPS</sequence>
<dbReference type="PANTHER" id="PTHR22683">
    <property type="entry name" value="SPORULATION PROTEIN RELATED"/>
    <property type="match status" value="1"/>
</dbReference>
<evidence type="ECO:0000256" key="1">
    <source>
        <dbReference type="ARBA" id="ARBA00004651"/>
    </source>
</evidence>
<dbReference type="GO" id="GO:0051301">
    <property type="term" value="P:cell division"/>
    <property type="evidence" value="ECO:0007669"/>
    <property type="project" value="UniProtKB-KW"/>
</dbReference>
<accession>A0A937XI80</accession>
<evidence type="ECO:0000256" key="13">
    <source>
        <dbReference type="ARBA" id="ARBA00025923"/>
    </source>
</evidence>
<feature type="transmembrane region" description="Helical" evidence="16">
    <location>
        <begin position="46"/>
        <end position="67"/>
    </location>
</feature>
<dbReference type="GO" id="GO:0005524">
    <property type="term" value="F:ATP binding"/>
    <property type="evidence" value="ECO:0007669"/>
    <property type="project" value="UniProtKB-UniRule"/>
</dbReference>
<dbReference type="GO" id="GO:0005886">
    <property type="term" value="C:plasma membrane"/>
    <property type="evidence" value="ECO:0007669"/>
    <property type="project" value="UniProtKB-SubCell"/>
</dbReference>
<evidence type="ECO:0000256" key="6">
    <source>
        <dbReference type="ARBA" id="ARBA00022741"/>
    </source>
</evidence>
<comment type="similarity">
    <text evidence="2">Belongs to the FtsK/SpoIIIE/SftA family.</text>
</comment>
<feature type="transmembrane region" description="Helical" evidence="16">
    <location>
        <begin position="79"/>
        <end position="97"/>
    </location>
</feature>
<dbReference type="Pfam" id="PF13491">
    <property type="entry name" value="FtsK_4TM"/>
    <property type="match status" value="1"/>
</dbReference>
<dbReference type="PANTHER" id="PTHR22683:SF41">
    <property type="entry name" value="DNA TRANSLOCASE FTSK"/>
    <property type="match status" value="1"/>
</dbReference>
<dbReference type="Pfam" id="PF09397">
    <property type="entry name" value="FtsK_gamma"/>
    <property type="match status" value="1"/>
</dbReference>
<proteinExistence type="inferred from homology"/>
<keyword evidence="11 16" id="KW-0472">Membrane</keyword>
<keyword evidence="12" id="KW-0131">Cell cycle</keyword>
<evidence type="ECO:0000256" key="12">
    <source>
        <dbReference type="ARBA" id="ARBA00023306"/>
    </source>
</evidence>
<keyword evidence="9 16" id="KW-1133">Transmembrane helix</keyword>
<dbReference type="SUPFAM" id="SSF52540">
    <property type="entry name" value="P-loop containing nucleoside triphosphate hydrolases"/>
    <property type="match status" value="1"/>
</dbReference>
<dbReference type="AlphaFoldDB" id="A0A937XI80"/>
<evidence type="ECO:0000256" key="5">
    <source>
        <dbReference type="ARBA" id="ARBA00022692"/>
    </source>
</evidence>
<dbReference type="InterPro" id="IPR027417">
    <property type="entry name" value="P-loop_NTPase"/>
</dbReference>
<evidence type="ECO:0000256" key="3">
    <source>
        <dbReference type="ARBA" id="ARBA00022475"/>
    </source>
</evidence>
<dbReference type="InterPro" id="IPR003593">
    <property type="entry name" value="AAA+_ATPase"/>
</dbReference>
<feature type="binding site" evidence="14">
    <location>
        <begin position="499"/>
        <end position="506"/>
    </location>
    <ligand>
        <name>ATP</name>
        <dbReference type="ChEBI" id="CHEBI:30616"/>
    </ligand>
</feature>
<dbReference type="InterPro" id="IPR041027">
    <property type="entry name" value="FtsK_alpha"/>
</dbReference>
<dbReference type="Gene3D" id="3.40.50.300">
    <property type="entry name" value="P-loop containing nucleotide triphosphate hydrolases"/>
    <property type="match status" value="1"/>
</dbReference>
<evidence type="ECO:0000256" key="15">
    <source>
        <dbReference type="SAM" id="MobiDB-lite"/>
    </source>
</evidence>
<evidence type="ECO:0000256" key="10">
    <source>
        <dbReference type="ARBA" id="ARBA00023125"/>
    </source>
</evidence>
<keyword evidence="8 14" id="KW-0067">ATP-binding</keyword>
<evidence type="ECO:0000256" key="8">
    <source>
        <dbReference type="ARBA" id="ARBA00022840"/>
    </source>
</evidence>
<keyword evidence="7" id="KW-0159">Chromosome partition</keyword>
<dbReference type="PROSITE" id="PS50901">
    <property type="entry name" value="FTSK"/>
    <property type="match status" value="1"/>
</dbReference>
<dbReference type="EMBL" id="VGIR01000095">
    <property type="protein sequence ID" value="MBM3332506.1"/>
    <property type="molecule type" value="Genomic_DNA"/>
</dbReference>
<evidence type="ECO:0000313" key="18">
    <source>
        <dbReference type="EMBL" id="MBM3332506.1"/>
    </source>
</evidence>
<dbReference type="InterPro" id="IPR025199">
    <property type="entry name" value="FtsK_4TM"/>
</dbReference>
<dbReference type="Gene3D" id="3.30.980.40">
    <property type="match status" value="1"/>
</dbReference>
<dbReference type="InterPro" id="IPR050206">
    <property type="entry name" value="FtsK/SpoIIIE/SftA"/>
</dbReference>
<comment type="caution">
    <text evidence="18">The sequence shown here is derived from an EMBL/GenBank/DDBJ whole genome shotgun (WGS) entry which is preliminary data.</text>
</comment>
<dbReference type="InterPro" id="IPR036388">
    <property type="entry name" value="WH-like_DNA-bd_sf"/>
</dbReference>
<feature type="transmembrane region" description="Helical" evidence="16">
    <location>
        <begin position="147"/>
        <end position="167"/>
    </location>
</feature>
<dbReference type="CDD" id="cd01127">
    <property type="entry name" value="TrwB_TraG_TraD_VirD4"/>
    <property type="match status" value="1"/>
</dbReference>
<keyword evidence="10" id="KW-0238">DNA-binding</keyword>
<protein>
    <submittedName>
        <fullName evidence="18">DNA translocase FtsK</fullName>
    </submittedName>
</protein>
<feature type="compositionally biased region" description="Low complexity" evidence="15">
    <location>
        <begin position="277"/>
        <end position="295"/>
    </location>
</feature>
<comment type="subcellular location">
    <subcellularLocation>
        <location evidence="1">Cell membrane</location>
        <topology evidence="1">Multi-pass membrane protein</topology>
    </subcellularLocation>
</comment>
<dbReference type="GO" id="GO:0007059">
    <property type="term" value="P:chromosome segregation"/>
    <property type="evidence" value="ECO:0007669"/>
    <property type="project" value="UniProtKB-KW"/>
</dbReference>
<evidence type="ECO:0000256" key="11">
    <source>
        <dbReference type="ARBA" id="ARBA00023136"/>
    </source>
</evidence>
<evidence type="ECO:0000256" key="9">
    <source>
        <dbReference type="ARBA" id="ARBA00022989"/>
    </source>
</evidence>
<comment type="subunit">
    <text evidence="13">Homohexamer. Forms a ring that surrounds DNA.</text>
</comment>
<dbReference type="Gene3D" id="1.10.10.10">
    <property type="entry name" value="Winged helix-like DNA-binding domain superfamily/Winged helix DNA-binding domain"/>
    <property type="match status" value="1"/>
</dbReference>
<keyword evidence="6 14" id="KW-0547">Nucleotide-binding</keyword>
<dbReference type="InterPro" id="IPR018541">
    <property type="entry name" value="Ftsk_gamma"/>
</dbReference>
<dbReference type="Pfam" id="PF17854">
    <property type="entry name" value="FtsK_alpha"/>
    <property type="match status" value="1"/>
</dbReference>
<reference evidence="18" key="1">
    <citation type="submission" date="2019-03" db="EMBL/GenBank/DDBJ databases">
        <title>Lake Tanganyika Metagenome-Assembled Genomes (MAGs).</title>
        <authorList>
            <person name="Tran P."/>
        </authorList>
    </citation>
    <scope>NUCLEOTIDE SEQUENCE</scope>
    <source>
        <strain evidence="18">K_DeepCast_150m_m2_040</strain>
    </source>
</reference>
<evidence type="ECO:0000313" key="19">
    <source>
        <dbReference type="Proteomes" id="UP000779900"/>
    </source>
</evidence>
<evidence type="ECO:0000256" key="2">
    <source>
        <dbReference type="ARBA" id="ARBA00006474"/>
    </source>
</evidence>
<name>A0A937XI80_UNCW3</name>
<feature type="region of interest" description="Disordered" evidence="15">
    <location>
        <begin position="277"/>
        <end position="335"/>
    </location>
</feature>
<dbReference type="SMART" id="SM00382">
    <property type="entry name" value="AAA"/>
    <property type="match status" value="1"/>
</dbReference>
<evidence type="ECO:0000256" key="4">
    <source>
        <dbReference type="ARBA" id="ARBA00022618"/>
    </source>
</evidence>
<keyword evidence="4" id="KW-0132">Cell division</keyword>
<dbReference type="SUPFAM" id="SSF46785">
    <property type="entry name" value="Winged helix' DNA-binding domain"/>
    <property type="match status" value="1"/>
</dbReference>